<feature type="compositionally biased region" description="Low complexity" evidence="1">
    <location>
        <begin position="132"/>
        <end position="159"/>
    </location>
</feature>
<gene>
    <name evidence="2" type="ORF">GQ55_4G290500</name>
</gene>
<organism evidence="2 3">
    <name type="scientific">Panicum hallii var. hallii</name>
    <dbReference type="NCBI Taxonomy" id="1504633"/>
    <lineage>
        <taxon>Eukaryota</taxon>
        <taxon>Viridiplantae</taxon>
        <taxon>Streptophyta</taxon>
        <taxon>Embryophyta</taxon>
        <taxon>Tracheophyta</taxon>
        <taxon>Spermatophyta</taxon>
        <taxon>Magnoliopsida</taxon>
        <taxon>Liliopsida</taxon>
        <taxon>Poales</taxon>
        <taxon>Poaceae</taxon>
        <taxon>PACMAD clade</taxon>
        <taxon>Panicoideae</taxon>
        <taxon>Panicodae</taxon>
        <taxon>Paniceae</taxon>
        <taxon>Panicinae</taxon>
        <taxon>Panicum</taxon>
        <taxon>Panicum sect. Panicum</taxon>
    </lineage>
</organism>
<evidence type="ECO:0000256" key="1">
    <source>
        <dbReference type="SAM" id="MobiDB-lite"/>
    </source>
</evidence>
<dbReference type="EMBL" id="CM009752">
    <property type="protein sequence ID" value="PUZ61614.1"/>
    <property type="molecule type" value="Genomic_DNA"/>
</dbReference>
<protein>
    <submittedName>
        <fullName evidence="2">Uncharacterized protein</fullName>
    </submittedName>
</protein>
<keyword evidence="3" id="KW-1185">Reference proteome</keyword>
<proteinExistence type="predicted"/>
<feature type="compositionally biased region" description="Low complexity" evidence="1">
    <location>
        <begin position="17"/>
        <end position="26"/>
    </location>
</feature>
<accession>A0A2T7E1B5</accession>
<feature type="compositionally biased region" description="Basic residues" evidence="1">
    <location>
        <begin position="160"/>
        <end position="176"/>
    </location>
</feature>
<dbReference type="Proteomes" id="UP000244336">
    <property type="component" value="Chromosome 4"/>
</dbReference>
<dbReference type="Gramene" id="PUZ61614">
    <property type="protein sequence ID" value="PUZ61614"/>
    <property type="gene ID" value="GQ55_4G290500"/>
</dbReference>
<reference evidence="2 3" key="1">
    <citation type="submission" date="2018-04" db="EMBL/GenBank/DDBJ databases">
        <title>WGS assembly of Panicum hallii var. hallii HAL2.</title>
        <authorList>
            <person name="Lovell J."/>
            <person name="Jenkins J."/>
            <person name="Lowry D."/>
            <person name="Mamidi S."/>
            <person name="Sreedasyam A."/>
            <person name="Weng X."/>
            <person name="Barry K."/>
            <person name="Bonette J."/>
            <person name="Campitelli B."/>
            <person name="Daum C."/>
            <person name="Gordon S."/>
            <person name="Gould B."/>
            <person name="Lipzen A."/>
            <person name="MacQueen A."/>
            <person name="Palacio-Mejia J."/>
            <person name="Plott C."/>
            <person name="Shakirov E."/>
            <person name="Shu S."/>
            <person name="Yoshinaga Y."/>
            <person name="Zane M."/>
            <person name="Rokhsar D."/>
            <person name="Grimwood J."/>
            <person name="Schmutz J."/>
            <person name="Juenger T."/>
        </authorList>
    </citation>
    <scope>NUCLEOTIDE SEQUENCE [LARGE SCALE GENOMIC DNA]</scope>
    <source>
        <strain evidence="3">cv. HAL2</strain>
    </source>
</reference>
<feature type="region of interest" description="Disordered" evidence="1">
    <location>
        <begin position="61"/>
        <end position="176"/>
    </location>
</feature>
<feature type="compositionally biased region" description="Basic and acidic residues" evidence="1">
    <location>
        <begin position="120"/>
        <end position="129"/>
    </location>
</feature>
<name>A0A2T7E1B5_9POAL</name>
<sequence length="176" mass="18521">MRDPPTNLSPPSLTCGPHTPSPTSFLPPFSPFSTMAELSPLTAGHNLLGRARLVVAFHREEHEARPQGRTSVACARGRAEPNGRRPQGWTQGGRRPQGWTQGGRRTGASVARQLAALGADARRPARGGERSPAAGVRRGGPQRPARAGASTGARTAAPRRLARRRGGRRGPRGGAA</sequence>
<dbReference type="AlphaFoldDB" id="A0A2T7E1B5"/>
<feature type="region of interest" description="Disordered" evidence="1">
    <location>
        <begin position="1"/>
        <end position="26"/>
    </location>
</feature>
<evidence type="ECO:0000313" key="2">
    <source>
        <dbReference type="EMBL" id="PUZ61614.1"/>
    </source>
</evidence>
<evidence type="ECO:0000313" key="3">
    <source>
        <dbReference type="Proteomes" id="UP000244336"/>
    </source>
</evidence>